<dbReference type="KEGG" id="rge:RGE_46100"/>
<proteinExistence type="predicted"/>
<dbReference type="RefSeq" id="WP_014430791.1">
    <property type="nucleotide sequence ID" value="NC_017075.1"/>
</dbReference>
<reference evidence="1 2" key="1">
    <citation type="journal article" date="2012" name="J. Bacteriol.">
        <title>Complete genome sequence of phototrophic betaproteobacterium Rubrivivax gelatinosus IL144.</title>
        <authorList>
            <person name="Nagashima S."/>
            <person name="Kamimura A."/>
            <person name="Shimizu T."/>
            <person name="Nakamura-isaki S."/>
            <person name="Aono E."/>
            <person name="Sakamoto K."/>
            <person name="Ichikawa N."/>
            <person name="Nakazawa H."/>
            <person name="Sekine M."/>
            <person name="Yamazaki S."/>
            <person name="Fujita N."/>
            <person name="Shimada K."/>
            <person name="Hanada S."/>
            <person name="Nagashima K.V.P."/>
        </authorList>
    </citation>
    <scope>NUCLEOTIDE SEQUENCE [LARGE SCALE GENOMIC DNA]</scope>
    <source>
        <strain evidence="2">NBRC 100245 / IL144</strain>
    </source>
</reference>
<dbReference type="HOGENOM" id="CLU_1668103_0_0_4"/>
<dbReference type="STRING" id="983917.RGE_46100"/>
<protein>
    <submittedName>
        <fullName evidence="1">Uncharacterized protein</fullName>
    </submittedName>
</protein>
<evidence type="ECO:0000313" key="1">
    <source>
        <dbReference type="EMBL" id="BAL97943.1"/>
    </source>
</evidence>
<keyword evidence="2" id="KW-1185">Reference proteome</keyword>
<evidence type="ECO:0000313" key="2">
    <source>
        <dbReference type="Proteomes" id="UP000007883"/>
    </source>
</evidence>
<dbReference type="eggNOG" id="COG3266">
    <property type="taxonomic scope" value="Bacteria"/>
</dbReference>
<accession>I0HY56</accession>
<dbReference type="AlphaFoldDB" id="I0HY56"/>
<dbReference type="Proteomes" id="UP000007883">
    <property type="component" value="Chromosome"/>
</dbReference>
<organism evidence="1 2">
    <name type="scientific">Rubrivivax gelatinosus (strain NBRC 100245 / IL144)</name>
    <dbReference type="NCBI Taxonomy" id="983917"/>
    <lineage>
        <taxon>Bacteria</taxon>
        <taxon>Pseudomonadati</taxon>
        <taxon>Pseudomonadota</taxon>
        <taxon>Betaproteobacteria</taxon>
        <taxon>Burkholderiales</taxon>
        <taxon>Sphaerotilaceae</taxon>
        <taxon>Rubrivivax</taxon>
    </lineage>
</organism>
<sequence length="158" mass="16949">MSVRLQKTEAGREAIRRRDGELSRAARNLLLILDPSRPAEAWLAAVAGAQPADLERLIALGYVAEPEAPAALPPGVSPARAALQALLPTLDARLLYARLTAEARPLLGLVKGYRLVLDLERSGPEQLPRLAQRFVDELEAAQGTAAALDFCRRLGSPG</sequence>
<gene>
    <name evidence="1" type="ordered locus">RGE_46100</name>
</gene>
<name>I0HY56_RUBGI</name>
<dbReference type="EMBL" id="AP012320">
    <property type="protein sequence ID" value="BAL97943.1"/>
    <property type="molecule type" value="Genomic_DNA"/>
</dbReference>
<dbReference type="PATRIC" id="fig|983917.3.peg.4491"/>